<dbReference type="PRINTS" id="PR00344">
    <property type="entry name" value="BCTRLSENSOR"/>
</dbReference>
<evidence type="ECO:0000256" key="1">
    <source>
        <dbReference type="ARBA" id="ARBA00000085"/>
    </source>
</evidence>
<comment type="caution">
    <text evidence="14">The sequence shown here is derived from an EMBL/GenBank/DDBJ whole genome shotgun (WGS) entry which is preliminary data.</text>
</comment>
<keyword evidence="8 11" id="KW-1133">Transmembrane helix</keyword>
<evidence type="ECO:0000256" key="4">
    <source>
        <dbReference type="ARBA" id="ARBA00022553"/>
    </source>
</evidence>
<dbReference type="SUPFAM" id="SSF55874">
    <property type="entry name" value="ATPase domain of HSP90 chaperone/DNA topoisomerase II/histidine kinase"/>
    <property type="match status" value="1"/>
</dbReference>
<dbReference type="CDD" id="cd00075">
    <property type="entry name" value="HATPase"/>
    <property type="match status" value="1"/>
</dbReference>
<dbReference type="SUPFAM" id="SSF158472">
    <property type="entry name" value="HAMP domain-like"/>
    <property type="match status" value="1"/>
</dbReference>
<dbReference type="SMART" id="SM00387">
    <property type="entry name" value="HATPase_c"/>
    <property type="match status" value="1"/>
</dbReference>
<evidence type="ECO:0000313" key="14">
    <source>
        <dbReference type="EMBL" id="MCX2561062.1"/>
    </source>
</evidence>
<evidence type="ECO:0000256" key="7">
    <source>
        <dbReference type="ARBA" id="ARBA00022777"/>
    </source>
</evidence>
<dbReference type="Gene3D" id="1.10.287.130">
    <property type="match status" value="1"/>
</dbReference>
<comment type="subcellular location">
    <subcellularLocation>
        <location evidence="2">Membrane</location>
    </subcellularLocation>
</comment>
<comment type="catalytic activity">
    <reaction evidence="1">
        <text>ATP + protein L-histidine = ADP + protein N-phospho-L-histidine.</text>
        <dbReference type="EC" id="2.7.13.3"/>
    </reaction>
</comment>
<dbReference type="InterPro" id="IPR004358">
    <property type="entry name" value="Sig_transdc_His_kin-like_C"/>
</dbReference>
<evidence type="ECO:0000256" key="6">
    <source>
        <dbReference type="ARBA" id="ARBA00022692"/>
    </source>
</evidence>
<dbReference type="CDD" id="cd06225">
    <property type="entry name" value="HAMP"/>
    <property type="match status" value="1"/>
</dbReference>
<accession>A0ABT3Q709</accession>
<dbReference type="InterPro" id="IPR050428">
    <property type="entry name" value="TCS_sensor_his_kinase"/>
</dbReference>
<keyword evidence="4" id="KW-0597">Phosphoprotein</keyword>
<dbReference type="PROSITE" id="PS50885">
    <property type="entry name" value="HAMP"/>
    <property type="match status" value="1"/>
</dbReference>
<feature type="domain" description="Histidine kinase" evidence="12">
    <location>
        <begin position="251"/>
        <end position="473"/>
    </location>
</feature>
<keyword evidence="10 11" id="KW-0472">Membrane</keyword>
<proteinExistence type="predicted"/>
<dbReference type="Gene3D" id="6.10.340.10">
    <property type="match status" value="1"/>
</dbReference>
<dbReference type="InterPro" id="IPR003661">
    <property type="entry name" value="HisK_dim/P_dom"/>
</dbReference>
<dbReference type="InterPro" id="IPR005467">
    <property type="entry name" value="His_kinase_dom"/>
</dbReference>
<dbReference type="InterPro" id="IPR003660">
    <property type="entry name" value="HAMP_dom"/>
</dbReference>
<dbReference type="SMART" id="SM00388">
    <property type="entry name" value="HisKA"/>
    <property type="match status" value="1"/>
</dbReference>
<protein>
    <recommendedName>
        <fullName evidence="3">histidine kinase</fullName>
        <ecNumber evidence="3">2.7.13.3</ecNumber>
    </recommendedName>
</protein>
<name>A0ABT3Q709_9PROT</name>
<evidence type="ECO:0000256" key="11">
    <source>
        <dbReference type="SAM" id="Phobius"/>
    </source>
</evidence>
<organism evidence="14 15">
    <name type="scientific">Acetobacter farinalis</name>
    <dbReference type="NCBI Taxonomy" id="1260984"/>
    <lineage>
        <taxon>Bacteria</taxon>
        <taxon>Pseudomonadati</taxon>
        <taxon>Pseudomonadota</taxon>
        <taxon>Alphaproteobacteria</taxon>
        <taxon>Acetobacterales</taxon>
        <taxon>Acetobacteraceae</taxon>
        <taxon>Acetobacter</taxon>
    </lineage>
</organism>
<dbReference type="EC" id="2.7.13.3" evidence="3"/>
<keyword evidence="6 11" id="KW-0812">Transmembrane</keyword>
<dbReference type="InterPro" id="IPR036890">
    <property type="entry name" value="HATPase_C_sf"/>
</dbReference>
<dbReference type="RefSeq" id="WP_242007239.1">
    <property type="nucleotide sequence ID" value="NZ_JAPIUX010000004.1"/>
</dbReference>
<evidence type="ECO:0000313" key="15">
    <source>
        <dbReference type="Proteomes" id="UP001526446"/>
    </source>
</evidence>
<dbReference type="PANTHER" id="PTHR45436">
    <property type="entry name" value="SENSOR HISTIDINE KINASE YKOH"/>
    <property type="match status" value="1"/>
</dbReference>
<keyword evidence="14" id="KW-0547">Nucleotide-binding</keyword>
<dbReference type="EMBL" id="JAPIUX010000004">
    <property type="protein sequence ID" value="MCX2561062.1"/>
    <property type="molecule type" value="Genomic_DNA"/>
</dbReference>
<dbReference type="Gene3D" id="3.30.565.10">
    <property type="entry name" value="Histidine kinase-like ATPase, C-terminal domain"/>
    <property type="match status" value="1"/>
</dbReference>
<dbReference type="InterPro" id="IPR003594">
    <property type="entry name" value="HATPase_dom"/>
</dbReference>
<dbReference type="SMART" id="SM00304">
    <property type="entry name" value="HAMP"/>
    <property type="match status" value="1"/>
</dbReference>
<dbReference type="PANTHER" id="PTHR45436:SF8">
    <property type="entry name" value="HISTIDINE KINASE"/>
    <property type="match status" value="1"/>
</dbReference>
<keyword evidence="14" id="KW-0067">ATP-binding</keyword>
<dbReference type="CDD" id="cd00082">
    <property type="entry name" value="HisKA"/>
    <property type="match status" value="1"/>
</dbReference>
<keyword evidence="7" id="KW-0418">Kinase</keyword>
<feature type="transmembrane region" description="Helical" evidence="11">
    <location>
        <begin position="169"/>
        <end position="188"/>
    </location>
</feature>
<dbReference type="GO" id="GO:0005524">
    <property type="term" value="F:ATP binding"/>
    <property type="evidence" value="ECO:0007669"/>
    <property type="project" value="UniProtKB-KW"/>
</dbReference>
<evidence type="ECO:0000256" key="8">
    <source>
        <dbReference type="ARBA" id="ARBA00022989"/>
    </source>
</evidence>
<evidence type="ECO:0000256" key="9">
    <source>
        <dbReference type="ARBA" id="ARBA00023012"/>
    </source>
</evidence>
<gene>
    <name evidence="14" type="ORF">OQ252_06575</name>
</gene>
<keyword evidence="5" id="KW-0808">Transferase</keyword>
<dbReference type="Proteomes" id="UP001526446">
    <property type="component" value="Unassembled WGS sequence"/>
</dbReference>
<evidence type="ECO:0000259" key="13">
    <source>
        <dbReference type="PROSITE" id="PS50885"/>
    </source>
</evidence>
<evidence type="ECO:0000256" key="3">
    <source>
        <dbReference type="ARBA" id="ARBA00012438"/>
    </source>
</evidence>
<reference evidence="14 15" key="1">
    <citation type="submission" date="2022-11" db="EMBL/GenBank/DDBJ databases">
        <title>Genome sequencing of Acetobacter type strain.</title>
        <authorList>
            <person name="Heo J."/>
            <person name="Lee D."/>
            <person name="Han B.-H."/>
            <person name="Hong S.-B."/>
            <person name="Kwon S.-W."/>
        </authorList>
    </citation>
    <scope>NUCLEOTIDE SEQUENCE [LARGE SCALE GENOMIC DNA]</scope>
    <source>
        <strain evidence="14 15">KACC 21251</strain>
    </source>
</reference>
<evidence type="ECO:0000259" key="12">
    <source>
        <dbReference type="PROSITE" id="PS50109"/>
    </source>
</evidence>
<evidence type="ECO:0000256" key="2">
    <source>
        <dbReference type="ARBA" id="ARBA00004370"/>
    </source>
</evidence>
<feature type="transmembrane region" description="Helical" evidence="11">
    <location>
        <begin position="20"/>
        <end position="45"/>
    </location>
</feature>
<dbReference type="Pfam" id="PF00672">
    <property type="entry name" value="HAMP"/>
    <property type="match status" value="1"/>
</dbReference>
<keyword evidence="15" id="KW-1185">Reference proteome</keyword>
<feature type="domain" description="HAMP" evidence="13">
    <location>
        <begin position="190"/>
        <end position="243"/>
    </location>
</feature>
<sequence>MPDASAPVSPSPGFFNLRSVSLRFALVYGSLFICSTVLFFSFIWWGTAGLLEHRVELAISADSRALFNVWEESGPPGLTMMIDDRLEQDVDDNTLYLLVNKDGKWIAGNLAEWPRQITRNHHWFNLPVQRAYTQDLAKVRAYGLPDGYRLLIGRDISGRTLLRKMLTDTLLWAWIMIALLAIGGGWLVRRLFQHVIHTISRTTLAITHGDMSQRMPVHGTDDELDAVSKAINEMLDRISRLMDGVRQVSNAIAHDMRTPVTRARAQLEYAALHAKGEAALRAAIEQAVGNLDNVTAICEALLRIAQIESGARRSAFVLFDLIPALQDVCELYEAVAEEHGLTFTQSLPASLPFFGDRAMFQQAVANLLDNAIKFSPPRGTVTLSAEIVTLEPPLDGRSRLLRLSVADEGIGMNDADMARATERFFRAEQARSTPGSGLGLALVQAIVQLHEGQLQLAPNTPGLITCLEVPLPDEENFPTEVIA</sequence>
<evidence type="ECO:0000256" key="10">
    <source>
        <dbReference type="ARBA" id="ARBA00023136"/>
    </source>
</evidence>
<dbReference type="SUPFAM" id="SSF47384">
    <property type="entry name" value="Homodimeric domain of signal transducing histidine kinase"/>
    <property type="match status" value="1"/>
</dbReference>
<dbReference type="PROSITE" id="PS50109">
    <property type="entry name" value="HIS_KIN"/>
    <property type="match status" value="1"/>
</dbReference>
<keyword evidence="9" id="KW-0902">Two-component regulatory system</keyword>
<evidence type="ECO:0000256" key="5">
    <source>
        <dbReference type="ARBA" id="ARBA00022679"/>
    </source>
</evidence>
<dbReference type="Pfam" id="PF02518">
    <property type="entry name" value="HATPase_c"/>
    <property type="match status" value="1"/>
</dbReference>
<dbReference type="InterPro" id="IPR036097">
    <property type="entry name" value="HisK_dim/P_sf"/>
</dbReference>